<evidence type="ECO:0000313" key="9">
    <source>
        <dbReference type="EMBL" id="MCP9764387.1"/>
    </source>
</evidence>
<evidence type="ECO:0000256" key="5">
    <source>
        <dbReference type="ARBA" id="ARBA00022989"/>
    </source>
</evidence>
<keyword evidence="3" id="KW-1003">Cell membrane</keyword>
<feature type="transmembrane region" description="Helical" evidence="8">
    <location>
        <begin position="561"/>
        <end position="582"/>
    </location>
</feature>
<dbReference type="GO" id="GO:0030001">
    <property type="term" value="P:metal ion transport"/>
    <property type="evidence" value="ECO:0007669"/>
    <property type="project" value="UniProtKB-ARBA"/>
</dbReference>
<comment type="subcellular location">
    <subcellularLocation>
        <location evidence="1">Cell membrane</location>
        <topology evidence="1">Multi-pass membrane protein</topology>
    </subcellularLocation>
</comment>
<proteinExistence type="predicted"/>
<dbReference type="Pfam" id="PF02386">
    <property type="entry name" value="TrkH"/>
    <property type="match status" value="1"/>
</dbReference>
<dbReference type="PANTHER" id="PTHR32024:SF1">
    <property type="entry name" value="KTR SYSTEM POTASSIUM UPTAKE PROTEIN B"/>
    <property type="match status" value="1"/>
</dbReference>
<feature type="transmembrane region" description="Helical" evidence="8">
    <location>
        <begin position="210"/>
        <end position="233"/>
    </location>
</feature>
<dbReference type="EMBL" id="RJUF01000173">
    <property type="protein sequence ID" value="MCP9764387.1"/>
    <property type="molecule type" value="Genomic_DNA"/>
</dbReference>
<feature type="transmembrane region" description="Helical" evidence="8">
    <location>
        <begin position="332"/>
        <end position="354"/>
    </location>
</feature>
<keyword evidence="5 8" id="KW-1133">Transmembrane helix</keyword>
<evidence type="ECO:0000256" key="6">
    <source>
        <dbReference type="ARBA" id="ARBA00023065"/>
    </source>
</evidence>
<name>A0AAE3H3Q8_9BACT</name>
<evidence type="ECO:0000313" key="10">
    <source>
        <dbReference type="Proteomes" id="UP001204144"/>
    </source>
</evidence>
<gene>
    <name evidence="9" type="ORF">EGI31_15690</name>
</gene>
<feature type="transmembrane region" description="Helical" evidence="8">
    <location>
        <begin position="93"/>
        <end position="113"/>
    </location>
</feature>
<dbReference type="RefSeq" id="WP_255038076.1">
    <property type="nucleotide sequence ID" value="NZ_RJUF01000173.1"/>
</dbReference>
<evidence type="ECO:0000256" key="2">
    <source>
        <dbReference type="ARBA" id="ARBA00022448"/>
    </source>
</evidence>
<keyword evidence="10" id="KW-1185">Reference proteome</keyword>
<keyword evidence="7 8" id="KW-0472">Membrane</keyword>
<feature type="transmembrane region" description="Helical" evidence="8">
    <location>
        <begin position="440"/>
        <end position="459"/>
    </location>
</feature>
<dbReference type="GO" id="GO:0005886">
    <property type="term" value="C:plasma membrane"/>
    <property type="evidence" value="ECO:0007669"/>
    <property type="project" value="UniProtKB-SubCell"/>
</dbReference>
<dbReference type="GO" id="GO:0008324">
    <property type="term" value="F:monoatomic cation transmembrane transporter activity"/>
    <property type="evidence" value="ECO:0007669"/>
    <property type="project" value="InterPro"/>
</dbReference>
<comment type="caution">
    <text evidence="9">The sequence shown here is derived from an EMBL/GenBank/DDBJ whole genome shotgun (WGS) entry which is preliminary data.</text>
</comment>
<organism evidence="9 10">
    <name type="scientific">Lacihabitans soyangensis</name>
    <dbReference type="NCBI Taxonomy" id="869394"/>
    <lineage>
        <taxon>Bacteria</taxon>
        <taxon>Pseudomonadati</taxon>
        <taxon>Bacteroidota</taxon>
        <taxon>Cytophagia</taxon>
        <taxon>Cytophagales</taxon>
        <taxon>Leadbetterellaceae</taxon>
        <taxon>Lacihabitans</taxon>
    </lineage>
</organism>
<evidence type="ECO:0000256" key="8">
    <source>
        <dbReference type="SAM" id="Phobius"/>
    </source>
</evidence>
<reference evidence="9 10" key="1">
    <citation type="submission" date="2018-11" db="EMBL/GenBank/DDBJ databases">
        <title>Novel bacteria species description.</title>
        <authorList>
            <person name="Han J.-H."/>
        </authorList>
    </citation>
    <scope>NUCLEOTIDE SEQUENCE [LARGE SCALE GENOMIC DNA]</scope>
    <source>
        <strain evidence="9 10">KCTC23259</strain>
    </source>
</reference>
<evidence type="ECO:0000256" key="1">
    <source>
        <dbReference type="ARBA" id="ARBA00004651"/>
    </source>
</evidence>
<feature type="transmembrane region" description="Helical" evidence="8">
    <location>
        <begin position="264"/>
        <end position="282"/>
    </location>
</feature>
<evidence type="ECO:0000256" key="3">
    <source>
        <dbReference type="ARBA" id="ARBA00022475"/>
    </source>
</evidence>
<feature type="transmembrane region" description="Helical" evidence="8">
    <location>
        <begin position="28"/>
        <end position="46"/>
    </location>
</feature>
<feature type="transmembrane region" description="Helical" evidence="8">
    <location>
        <begin position="504"/>
        <end position="525"/>
    </location>
</feature>
<feature type="transmembrane region" description="Helical" evidence="8">
    <location>
        <begin position="294"/>
        <end position="311"/>
    </location>
</feature>
<evidence type="ECO:0000256" key="7">
    <source>
        <dbReference type="ARBA" id="ARBA00023136"/>
    </source>
</evidence>
<feature type="transmembrane region" description="Helical" evidence="8">
    <location>
        <begin position="465"/>
        <end position="483"/>
    </location>
</feature>
<dbReference type="InterPro" id="IPR003445">
    <property type="entry name" value="Cat_transpt"/>
</dbReference>
<keyword evidence="2" id="KW-0813">Transport</keyword>
<feature type="transmembrane region" description="Helical" evidence="8">
    <location>
        <begin position="66"/>
        <end position="81"/>
    </location>
</feature>
<accession>A0AAE3H3Q8</accession>
<protein>
    <submittedName>
        <fullName evidence="9">ATPase</fullName>
    </submittedName>
</protein>
<sequence>MGLKEKWVDYEDRFFKVKESIVRKTNRLIFLTLAFGFSLVIYQIGFPKEQYAVDWVNNVLRQIPKLLMMFFLFKWSLKIILSSKKLIFERKHISDFVIFFVFFIFNIFKYQNAIFSSSYFLYLLIASFFFLRFLSVSSEVKNSLLSPSILFTISFSFLIFWGTAMLLIPKATNGNLSLIDSLFTATSAVCVTGLSTVDVPTKFTDLGKDILLILIQIGGLGLMTFTNFFAILFRGGMSLRNHLILSNIIETDQPSSLFSILKKILFFTILVEFLGAILIFVFTAGTYPGTTSDYWFFSFFHSISAFCNAGFSNVADGLYNVNLRKNYNLQNVISWLIILGGIGFPVVIDIYNAMKYYTKSTLRLLFFGERFTFQAKSLSVHSRLVLSSTFVLLVVGTLAFYFLEKNNTLAEHTTMYGKFSGSFFGSVTPRTAGFNTVNMGNLMQSTILLYLLLMWIGAAPSSTGGGIKVTTFTLAVSNVVALAKGKTRIELFRREISQSSVQRAFVVIFTSFMILGVAIFMMSIFDPQIPLHMVAFECFSAYGTVGLSLNLTPSISDGSKLVLIVCMFLGRVGLFTMLFGIFKKVDSESYRYPKDSVQVM</sequence>
<dbReference type="PANTHER" id="PTHR32024">
    <property type="entry name" value="TRK SYSTEM POTASSIUM UPTAKE PROTEIN TRKG-RELATED"/>
    <property type="match status" value="1"/>
</dbReference>
<dbReference type="Proteomes" id="UP001204144">
    <property type="component" value="Unassembled WGS sequence"/>
</dbReference>
<keyword evidence="6" id="KW-0406">Ion transport</keyword>
<dbReference type="AlphaFoldDB" id="A0AAE3H3Q8"/>
<feature type="transmembrane region" description="Helical" evidence="8">
    <location>
        <begin position="149"/>
        <end position="168"/>
    </location>
</feature>
<feature type="transmembrane region" description="Helical" evidence="8">
    <location>
        <begin position="384"/>
        <end position="403"/>
    </location>
</feature>
<keyword evidence="4 8" id="KW-0812">Transmembrane</keyword>
<evidence type="ECO:0000256" key="4">
    <source>
        <dbReference type="ARBA" id="ARBA00022692"/>
    </source>
</evidence>
<feature type="transmembrane region" description="Helical" evidence="8">
    <location>
        <begin position="119"/>
        <end position="137"/>
    </location>
</feature>